<dbReference type="OrthoDB" id="286604at2"/>
<keyword evidence="3" id="KW-1185">Reference proteome</keyword>
<dbReference type="AlphaFoldDB" id="A0A517WTW6"/>
<sequence length="223" mass="25033">MNLFILCGAIVSFHCQDITEKQNYIRIEMVGQISKKNQLYVFKSNGLDWPLRVQSTKLKMLITQFEKMPVQVVVELKSSQHPHNKHKGHSSDSSNQKDNKTVQVPETWQCTLISLKKTSNQFDSKKNKVEVLGILQTGVVAIGGETTGVLIKANGIFWEVDPGSNIKLAKQMSLFNQKRVLVKGSLTSRQSLEKGTRWICQATSIVLFHKNKKSLPPNGGLDN</sequence>
<evidence type="ECO:0000313" key="3">
    <source>
        <dbReference type="Proteomes" id="UP000318384"/>
    </source>
</evidence>
<organism evidence="2 3">
    <name type="scientific">Gimesia aquarii</name>
    <dbReference type="NCBI Taxonomy" id="2527964"/>
    <lineage>
        <taxon>Bacteria</taxon>
        <taxon>Pseudomonadati</taxon>
        <taxon>Planctomycetota</taxon>
        <taxon>Planctomycetia</taxon>
        <taxon>Planctomycetales</taxon>
        <taxon>Planctomycetaceae</taxon>
        <taxon>Gimesia</taxon>
    </lineage>
</organism>
<accession>A0A517WTW6</accession>
<reference evidence="2 3" key="1">
    <citation type="submission" date="2019-03" db="EMBL/GenBank/DDBJ databases">
        <title>Deep-cultivation of Planctomycetes and their phenomic and genomic characterization uncovers novel biology.</title>
        <authorList>
            <person name="Wiegand S."/>
            <person name="Jogler M."/>
            <person name="Boedeker C."/>
            <person name="Pinto D."/>
            <person name="Vollmers J."/>
            <person name="Rivas-Marin E."/>
            <person name="Kohn T."/>
            <person name="Peeters S.H."/>
            <person name="Heuer A."/>
            <person name="Rast P."/>
            <person name="Oberbeckmann S."/>
            <person name="Bunk B."/>
            <person name="Jeske O."/>
            <person name="Meyerdierks A."/>
            <person name="Storesund J.E."/>
            <person name="Kallscheuer N."/>
            <person name="Luecker S."/>
            <person name="Lage O.M."/>
            <person name="Pohl T."/>
            <person name="Merkel B.J."/>
            <person name="Hornburger P."/>
            <person name="Mueller R.-W."/>
            <person name="Bruemmer F."/>
            <person name="Labrenz M."/>
            <person name="Spormann A.M."/>
            <person name="Op den Camp H."/>
            <person name="Overmann J."/>
            <person name="Amann R."/>
            <person name="Jetten M.S.M."/>
            <person name="Mascher T."/>
            <person name="Medema M.H."/>
            <person name="Devos D.P."/>
            <person name="Kaster A.-K."/>
            <person name="Ovreas L."/>
            <person name="Rohde M."/>
            <person name="Galperin M.Y."/>
            <person name="Jogler C."/>
        </authorList>
    </citation>
    <scope>NUCLEOTIDE SEQUENCE [LARGE SCALE GENOMIC DNA]</scope>
    <source>
        <strain evidence="2 3">V202</strain>
    </source>
</reference>
<dbReference type="RefSeq" id="WP_145173809.1">
    <property type="nucleotide sequence ID" value="NZ_CP037422.1"/>
</dbReference>
<dbReference type="Proteomes" id="UP000318384">
    <property type="component" value="Chromosome"/>
</dbReference>
<feature type="region of interest" description="Disordered" evidence="1">
    <location>
        <begin position="78"/>
        <end position="100"/>
    </location>
</feature>
<protein>
    <submittedName>
        <fullName evidence="2">Uncharacterized protein</fullName>
    </submittedName>
</protein>
<dbReference type="EMBL" id="CP037422">
    <property type="protein sequence ID" value="QDU08703.1"/>
    <property type="molecule type" value="Genomic_DNA"/>
</dbReference>
<gene>
    <name evidence="2" type="ORF">V202x_20730</name>
</gene>
<evidence type="ECO:0000313" key="2">
    <source>
        <dbReference type="EMBL" id="QDU08703.1"/>
    </source>
</evidence>
<proteinExistence type="predicted"/>
<evidence type="ECO:0000256" key="1">
    <source>
        <dbReference type="SAM" id="MobiDB-lite"/>
    </source>
</evidence>
<name>A0A517WTW6_9PLAN</name>